<proteinExistence type="predicted"/>
<keyword evidence="1" id="KW-0812">Transmembrane</keyword>
<accession>A0A7Z2T7Z3</accession>
<keyword evidence="3" id="KW-1185">Reference proteome</keyword>
<keyword evidence="1" id="KW-0472">Membrane</keyword>
<sequence>MGRRIFNIPVLLFIPLVLLFIVIVAGVYRFTLKDQEIMDKFAAAQVSDPVVEQLFDLRLPVALVMPLPETLANAVFTQFHQEHQLASATYDSGQERGIVTISKHPQLPVPLKLGQGVLAIATVSNQGSGLFSYLVSFGLDRQRTRLVTLDSHFLGDRINVTDLLNEADHISIIYFEHAPQQAMADEPTQKVEKQLIVNDLGKITQK</sequence>
<dbReference type="AlphaFoldDB" id="A0A7Z2T7Z3"/>
<name>A0A7Z2T7Z3_9VIBR</name>
<reference evidence="2 3" key="1">
    <citation type="submission" date="2020-01" db="EMBL/GenBank/DDBJ databases">
        <title>Whole genome and functional gene identification of agarase of Vibrio HN897.</title>
        <authorList>
            <person name="Liu Y."/>
            <person name="Zhao Z."/>
        </authorList>
    </citation>
    <scope>NUCLEOTIDE SEQUENCE [LARGE SCALE GENOMIC DNA]</scope>
    <source>
        <strain evidence="2 3">HN897</strain>
    </source>
</reference>
<dbReference type="KEGG" id="vas:GT360_20415"/>
<evidence type="ECO:0000313" key="3">
    <source>
        <dbReference type="Proteomes" id="UP000464262"/>
    </source>
</evidence>
<evidence type="ECO:0000256" key="1">
    <source>
        <dbReference type="SAM" id="Phobius"/>
    </source>
</evidence>
<keyword evidence="1" id="KW-1133">Transmembrane helix</keyword>
<protein>
    <submittedName>
        <fullName evidence="2">Uncharacterized protein</fullName>
    </submittedName>
</protein>
<feature type="transmembrane region" description="Helical" evidence="1">
    <location>
        <begin position="6"/>
        <end position="28"/>
    </location>
</feature>
<gene>
    <name evidence="2" type="ORF">GT360_20415</name>
</gene>
<dbReference type="RefSeq" id="WP_164650768.1">
    <property type="nucleotide sequence ID" value="NZ_CP047476.1"/>
</dbReference>
<dbReference type="EMBL" id="CP047476">
    <property type="protein sequence ID" value="QIA65872.1"/>
    <property type="molecule type" value="Genomic_DNA"/>
</dbReference>
<evidence type="ECO:0000313" key="2">
    <source>
        <dbReference type="EMBL" id="QIA65872.1"/>
    </source>
</evidence>
<organism evidence="2 3">
    <name type="scientific">Vibrio astriarenae</name>
    <dbReference type="NCBI Taxonomy" id="1481923"/>
    <lineage>
        <taxon>Bacteria</taxon>
        <taxon>Pseudomonadati</taxon>
        <taxon>Pseudomonadota</taxon>
        <taxon>Gammaproteobacteria</taxon>
        <taxon>Vibrionales</taxon>
        <taxon>Vibrionaceae</taxon>
        <taxon>Vibrio</taxon>
    </lineage>
</organism>
<dbReference type="Proteomes" id="UP000464262">
    <property type="component" value="Chromosome 2"/>
</dbReference>